<reference evidence="1 2" key="1">
    <citation type="journal article" date="2022" name="DNA Res.">
        <title>Chromosomal-level genome assembly of the orchid tree Bauhinia variegata (Leguminosae; Cercidoideae) supports the allotetraploid origin hypothesis of Bauhinia.</title>
        <authorList>
            <person name="Zhong Y."/>
            <person name="Chen Y."/>
            <person name="Zheng D."/>
            <person name="Pang J."/>
            <person name="Liu Y."/>
            <person name="Luo S."/>
            <person name="Meng S."/>
            <person name="Qian L."/>
            <person name="Wei D."/>
            <person name="Dai S."/>
            <person name="Zhou R."/>
        </authorList>
    </citation>
    <scope>NUCLEOTIDE SEQUENCE [LARGE SCALE GENOMIC DNA]</scope>
    <source>
        <strain evidence="1">BV-YZ2020</strain>
    </source>
</reference>
<proteinExistence type="predicted"/>
<organism evidence="1 2">
    <name type="scientific">Bauhinia variegata</name>
    <name type="common">Purple orchid tree</name>
    <name type="synonym">Phanera variegata</name>
    <dbReference type="NCBI Taxonomy" id="167791"/>
    <lineage>
        <taxon>Eukaryota</taxon>
        <taxon>Viridiplantae</taxon>
        <taxon>Streptophyta</taxon>
        <taxon>Embryophyta</taxon>
        <taxon>Tracheophyta</taxon>
        <taxon>Spermatophyta</taxon>
        <taxon>Magnoliopsida</taxon>
        <taxon>eudicotyledons</taxon>
        <taxon>Gunneridae</taxon>
        <taxon>Pentapetalae</taxon>
        <taxon>rosids</taxon>
        <taxon>fabids</taxon>
        <taxon>Fabales</taxon>
        <taxon>Fabaceae</taxon>
        <taxon>Cercidoideae</taxon>
        <taxon>Cercideae</taxon>
        <taxon>Bauhiniinae</taxon>
        <taxon>Bauhinia</taxon>
    </lineage>
</organism>
<dbReference type="Proteomes" id="UP000828941">
    <property type="component" value="Chromosome 13"/>
</dbReference>
<dbReference type="EMBL" id="CM039438">
    <property type="protein sequence ID" value="KAI4299812.1"/>
    <property type="molecule type" value="Genomic_DNA"/>
</dbReference>
<keyword evidence="2" id="KW-1185">Reference proteome</keyword>
<name>A0ACB9KR77_BAUVA</name>
<gene>
    <name evidence="1" type="ORF">L6164_033237</name>
</gene>
<comment type="caution">
    <text evidence="1">The sequence shown here is derived from an EMBL/GenBank/DDBJ whole genome shotgun (WGS) entry which is preliminary data.</text>
</comment>
<accession>A0ACB9KR77</accession>
<protein>
    <submittedName>
        <fullName evidence="1">Uncharacterized protein</fullName>
    </submittedName>
</protein>
<evidence type="ECO:0000313" key="2">
    <source>
        <dbReference type="Proteomes" id="UP000828941"/>
    </source>
</evidence>
<evidence type="ECO:0000313" key="1">
    <source>
        <dbReference type="EMBL" id="KAI4299812.1"/>
    </source>
</evidence>
<sequence length="111" mass="12695">MAAMVIGTGLERDKKFFSSCTPLFLDLYCRPPFSFVSLRFLSFASPEEAAAERHRRKRQLRIEPPLSALNRCQPQQAKPQSQSPPYYLNPNNPKLPEHVSALTVTKYDKRA</sequence>